<dbReference type="AlphaFoldDB" id="A0A8K0DEQ8"/>
<reference evidence="1" key="1">
    <citation type="submission" date="2019-08" db="EMBL/GenBank/DDBJ databases">
        <title>The genome of the North American firefly Photinus pyralis.</title>
        <authorList>
            <consortium name="Photinus pyralis genome working group"/>
            <person name="Fallon T.R."/>
            <person name="Sander Lower S.E."/>
            <person name="Weng J.-K."/>
        </authorList>
    </citation>
    <scope>NUCLEOTIDE SEQUENCE</scope>
    <source>
        <strain evidence="1">TRF0915ILg1</strain>
        <tissue evidence="1">Whole body</tissue>
    </source>
</reference>
<proteinExistence type="predicted"/>
<name>A0A8K0DEQ8_IGNLU</name>
<accession>A0A8K0DEQ8</accession>
<dbReference type="Proteomes" id="UP000801492">
    <property type="component" value="Unassembled WGS sequence"/>
</dbReference>
<dbReference type="EMBL" id="VTPC01001372">
    <property type="protein sequence ID" value="KAF2902192.1"/>
    <property type="molecule type" value="Genomic_DNA"/>
</dbReference>
<feature type="non-terminal residue" evidence="1">
    <location>
        <position position="193"/>
    </location>
</feature>
<evidence type="ECO:0000313" key="1">
    <source>
        <dbReference type="EMBL" id="KAF2902192.1"/>
    </source>
</evidence>
<sequence>RRNKQSPPTGQQLWVSELVGVRALSCPGAKKLSPMANELISGQRQKNVEGKEKPLHSRSLLLLDHRAFRVVNQRNPCELAKDENSLRIGTWNMRSMFESGTIHNTIQVIVDDHLIYYSGDEGTQHWNGVGIIIHKRPQNEIEEEVKQTLKDELTRIIPSEHIENTWTSIKNATSDVCNKFLKPEKQQQAGRKG</sequence>
<evidence type="ECO:0000313" key="2">
    <source>
        <dbReference type="Proteomes" id="UP000801492"/>
    </source>
</evidence>
<comment type="caution">
    <text evidence="1">The sequence shown here is derived from an EMBL/GenBank/DDBJ whole genome shotgun (WGS) entry which is preliminary data.</text>
</comment>
<gene>
    <name evidence="1" type="ORF">ILUMI_03993</name>
</gene>
<dbReference type="OrthoDB" id="6780514at2759"/>
<protein>
    <submittedName>
        <fullName evidence="1">Uncharacterized protein</fullName>
    </submittedName>
</protein>
<keyword evidence="2" id="KW-1185">Reference proteome</keyword>
<organism evidence="1 2">
    <name type="scientific">Ignelater luminosus</name>
    <name type="common">Cucubano</name>
    <name type="synonym">Pyrophorus luminosus</name>
    <dbReference type="NCBI Taxonomy" id="2038154"/>
    <lineage>
        <taxon>Eukaryota</taxon>
        <taxon>Metazoa</taxon>
        <taxon>Ecdysozoa</taxon>
        <taxon>Arthropoda</taxon>
        <taxon>Hexapoda</taxon>
        <taxon>Insecta</taxon>
        <taxon>Pterygota</taxon>
        <taxon>Neoptera</taxon>
        <taxon>Endopterygota</taxon>
        <taxon>Coleoptera</taxon>
        <taxon>Polyphaga</taxon>
        <taxon>Elateriformia</taxon>
        <taxon>Elateroidea</taxon>
        <taxon>Elateridae</taxon>
        <taxon>Agrypninae</taxon>
        <taxon>Pyrophorini</taxon>
        <taxon>Ignelater</taxon>
    </lineage>
</organism>